<feature type="transmembrane region" description="Helical" evidence="1">
    <location>
        <begin position="25"/>
        <end position="43"/>
    </location>
</feature>
<feature type="domain" description="DUF6533" evidence="2">
    <location>
        <begin position="26"/>
        <end position="71"/>
    </location>
</feature>
<sequence>MHLILPLFDPQAPFRRQSAIGHSRYWIAVSAAILYYDYVVTLPDEMRLFWSRKDTSRAAALFYTCRYAPLIGHLPIIYAAFTTLDPEEPSAREFAPTEPTLLVYGNCKVILGQLQGYCKLTVVVSSSHVKFTCIDCAGTWASALAFDTVAFGMTLRKTIIANRTAMIRNSLFRTMLRDGAFYYGILVVLYIINILTLIFCTPDDKGLLVTFTNV</sequence>
<dbReference type="AlphaFoldDB" id="A0A4S4KAD4"/>
<keyword evidence="4" id="KW-1185">Reference proteome</keyword>
<evidence type="ECO:0000259" key="2">
    <source>
        <dbReference type="Pfam" id="PF20151"/>
    </source>
</evidence>
<dbReference type="Proteomes" id="UP000309038">
    <property type="component" value="Unassembled WGS sequence"/>
</dbReference>
<evidence type="ECO:0000313" key="4">
    <source>
        <dbReference type="Proteomes" id="UP000309038"/>
    </source>
</evidence>
<dbReference type="Pfam" id="PF20151">
    <property type="entry name" value="DUF6533"/>
    <property type="match status" value="1"/>
</dbReference>
<evidence type="ECO:0000256" key="1">
    <source>
        <dbReference type="SAM" id="Phobius"/>
    </source>
</evidence>
<dbReference type="InterPro" id="IPR045340">
    <property type="entry name" value="DUF6533"/>
</dbReference>
<keyword evidence="1" id="KW-0472">Membrane</keyword>
<organism evidence="3 4">
    <name type="scientific">Hermanssonia centrifuga</name>
    <dbReference type="NCBI Taxonomy" id="98765"/>
    <lineage>
        <taxon>Eukaryota</taxon>
        <taxon>Fungi</taxon>
        <taxon>Dikarya</taxon>
        <taxon>Basidiomycota</taxon>
        <taxon>Agaricomycotina</taxon>
        <taxon>Agaricomycetes</taxon>
        <taxon>Polyporales</taxon>
        <taxon>Meruliaceae</taxon>
        <taxon>Hermanssonia</taxon>
    </lineage>
</organism>
<name>A0A4S4KAD4_9APHY</name>
<accession>A0A4S4KAD4</accession>
<comment type="caution">
    <text evidence="3">The sequence shown here is derived from an EMBL/GenBank/DDBJ whole genome shotgun (WGS) entry which is preliminary data.</text>
</comment>
<protein>
    <recommendedName>
        <fullName evidence="2">DUF6533 domain-containing protein</fullName>
    </recommendedName>
</protein>
<feature type="transmembrane region" description="Helical" evidence="1">
    <location>
        <begin position="180"/>
        <end position="199"/>
    </location>
</feature>
<gene>
    <name evidence="3" type="ORF">EW026_g7979</name>
</gene>
<keyword evidence="1" id="KW-0812">Transmembrane</keyword>
<evidence type="ECO:0000313" key="3">
    <source>
        <dbReference type="EMBL" id="THG93189.1"/>
    </source>
</evidence>
<keyword evidence="1" id="KW-1133">Transmembrane helix</keyword>
<reference evidence="3 4" key="1">
    <citation type="submission" date="2019-02" db="EMBL/GenBank/DDBJ databases">
        <title>Genome sequencing of the rare red list fungi Phlebia centrifuga.</title>
        <authorList>
            <person name="Buettner E."/>
            <person name="Kellner H."/>
        </authorList>
    </citation>
    <scope>NUCLEOTIDE SEQUENCE [LARGE SCALE GENOMIC DNA]</scope>
    <source>
        <strain evidence="3 4">DSM 108282</strain>
    </source>
</reference>
<dbReference type="EMBL" id="SGPJ01000743">
    <property type="protein sequence ID" value="THG93189.1"/>
    <property type="molecule type" value="Genomic_DNA"/>
</dbReference>
<proteinExistence type="predicted"/>